<protein>
    <submittedName>
        <fullName evidence="1">Uncharacterized protein</fullName>
    </submittedName>
</protein>
<dbReference type="KEGG" id="ptc:phytr_10920"/>
<gene>
    <name evidence="1" type="ORF">phytr_10920</name>
</gene>
<dbReference type="EMBL" id="CP027845">
    <property type="protein sequence ID" value="AVP88019.1"/>
    <property type="molecule type" value="Genomic_DNA"/>
</dbReference>
<accession>A0A2P1P9T3</accession>
<evidence type="ECO:0000313" key="1">
    <source>
        <dbReference type="EMBL" id="AVP88019.1"/>
    </source>
</evidence>
<organism evidence="1 2">
    <name type="scientific">Candidatus Phycorickettsia trachydisci</name>
    <dbReference type="NCBI Taxonomy" id="2115978"/>
    <lineage>
        <taxon>Bacteria</taxon>
        <taxon>Pseudomonadati</taxon>
        <taxon>Pseudomonadota</taxon>
        <taxon>Alphaproteobacteria</taxon>
        <taxon>Rickettsiales</taxon>
        <taxon>Rickettsiaceae</taxon>
        <taxon>Candidatus Phycorickettsia</taxon>
    </lineage>
</organism>
<sequence>MSKNKDDKFFDAVQENDEFFDALTEEDKKSYESIAQDLGISLEEVINGINNTNQIQRSIQEIENAINKEIADKNKVSMFTKLAQNVTYLGEQVKKGLILPFKAIEVADKLINKVDALIDKTDQKLNEAIDDAFSKDKPAEKSEMSKRVDETVARILKKTEGIADKAVKETDKALDKIFLPGKIIDWTLEKLSNFTKATKNFVKSLPSNIRKSCSKAIKTIDKNLKSIGKIFSKKKSVKFDDKVHKISWTERISSPKPKSPQRSL</sequence>
<keyword evidence="2" id="KW-1185">Reference proteome</keyword>
<dbReference type="RefSeq" id="WP_106874843.1">
    <property type="nucleotide sequence ID" value="NZ_CP027845.1"/>
</dbReference>
<dbReference type="AlphaFoldDB" id="A0A2P1P9T3"/>
<reference evidence="1 2" key="1">
    <citation type="submission" date="2018-03" db="EMBL/GenBank/DDBJ databases">
        <title>A gene transfer event suggests a long-term partnership between eustigmatophyte algae and a novel lineage of endosymbiotic bacteria.</title>
        <authorList>
            <person name="Yurchenko T."/>
            <person name="Sevcikova T."/>
            <person name="Pribyl P."/>
            <person name="El Karkouri K."/>
            <person name="Klimes V."/>
            <person name="Amaral R."/>
            <person name="Zbrankova V."/>
            <person name="Kim E."/>
            <person name="Raoult D."/>
            <person name="Santos L.M.A."/>
            <person name="Elias M."/>
        </authorList>
    </citation>
    <scope>NUCLEOTIDE SEQUENCE [LARGE SCALE GENOMIC DNA]</scope>
    <source>
        <strain evidence="1">CCALA 838</strain>
    </source>
</reference>
<dbReference type="Proteomes" id="UP000241762">
    <property type="component" value="Chromosome"/>
</dbReference>
<evidence type="ECO:0000313" key="2">
    <source>
        <dbReference type="Proteomes" id="UP000241762"/>
    </source>
</evidence>
<proteinExistence type="predicted"/>
<name>A0A2P1P9T3_9RICK</name>